<organism evidence="1 2">
    <name type="scientific">Sinomonas cyclohexanicum</name>
    <name type="common">Corynebacterium cyclohexanicum</name>
    <dbReference type="NCBI Taxonomy" id="322009"/>
    <lineage>
        <taxon>Bacteria</taxon>
        <taxon>Bacillati</taxon>
        <taxon>Actinomycetota</taxon>
        <taxon>Actinomycetes</taxon>
        <taxon>Micrococcales</taxon>
        <taxon>Micrococcaceae</taxon>
        <taxon>Sinomonas</taxon>
    </lineage>
</organism>
<evidence type="ECO:0000313" key="2">
    <source>
        <dbReference type="Proteomes" id="UP001319861"/>
    </source>
</evidence>
<reference evidence="1 2" key="1">
    <citation type="journal article" date="2021" name="J. Biosci. Bioeng.">
        <title>Identification and characterization of a chc gene cluster responsible for the aromatization pathway of cyclohexanecarboxylate degradation in Sinomonas cyclohexanicum ATCC 51369.</title>
        <authorList>
            <person name="Yamamoto T."/>
            <person name="Hasegawa Y."/>
            <person name="Lau P.C.K."/>
            <person name="Iwaki H."/>
        </authorList>
    </citation>
    <scope>NUCLEOTIDE SEQUENCE [LARGE SCALE GENOMIC DNA]</scope>
    <source>
        <strain evidence="1 2">ATCC 51369</strain>
    </source>
</reference>
<name>A0ABM7PU55_SINCY</name>
<dbReference type="EMBL" id="AP024525">
    <property type="protein sequence ID" value="BCT75594.1"/>
    <property type="molecule type" value="Genomic_DNA"/>
</dbReference>
<dbReference type="RefSeq" id="WP_229232320.1">
    <property type="nucleotide sequence ID" value="NZ_AP024525.1"/>
</dbReference>
<dbReference type="Proteomes" id="UP001319861">
    <property type="component" value="Chromosome"/>
</dbReference>
<sequence length="96" mass="10445">MSEESGWSLASFDLDAEAYAETVAQVTYDTYSVLSDDPDDDRWVNLPERAREPWLCIGREALAAVLPGLTRAIMAGLGVEVLDIVEHDDSDGEADG</sequence>
<evidence type="ECO:0000313" key="1">
    <source>
        <dbReference type="EMBL" id="BCT75594.1"/>
    </source>
</evidence>
<accession>A0ABM7PU55</accession>
<proteinExistence type="predicted"/>
<protein>
    <submittedName>
        <fullName evidence="1">Uncharacterized protein</fullName>
    </submittedName>
</protein>
<gene>
    <name evidence="1" type="ORF">SCMU_14360</name>
</gene>
<keyword evidence="2" id="KW-1185">Reference proteome</keyword>